<dbReference type="PANTHER" id="PTHR10507:SF0">
    <property type="entry name" value="CELL DIVISION CONTROL PROTEIN 45 HOMOLOG"/>
    <property type="match status" value="1"/>
</dbReference>
<dbReference type="InterPro" id="IPR003874">
    <property type="entry name" value="CDC45"/>
</dbReference>
<evidence type="ECO:0000256" key="2">
    <source>
        <dbReference type="ARBA" id="ARBA00010727"/>
    </source>
</evidence>
<dbReference type="Pfam" id="PF02724">
    <property type="entry name" value="CDC45"/>
    <property type="match status" value="1"/>
</dbReference>
<gene>
    <name evidence="7" type="ORF">KUTeg_009650</name>
</gene>
<evidence type="ECO:0000256" key="1">
    <source>
        <dbReference type="ARBA" id="ARBA00004123"/>
    </source>
</evidence>
<keyword evidence="3" id="KW-0235">DNA replication</keyword>
<keyword evidence="8" id="KW-1185">Reference proteome</keyword>
<keyword evidence="5" id="KW-0131">Cell cycle</keyword>
<accession>A0ABQ9F4I6</accession>
<evidence type="ECO:0000313" key="7">
    <source>
        <dbReference type="EMBL" id="KAJ8312277.1"/>
    </source>
</evidence>
<evidence type="ECO:0000256" key="6">
    <source>
        <dbReference type="SAM" id="MobiDB-lite"/>
    </source>
</evidence>
<evidence type="ECO:0000256" key="3">
    <source>
        <dbReference type="ARBA" id="ARBA00022705"/>
    </source>
</evidence>
<reference evidence="7 8" key="1">
    <citation type="submission" date="2022-12" db="EMBL/GenBank/DDBJ databases">
        <title>Chromosome-level genome of Tegillarca granosa.</title>
        <authorList>
            <person name="Kim J."/>
        </authorList>
    </citation>
    <scope>NUCLEOTIDE SEQUENCE [LARGE SCALE GENOMIC DNA]</scope>
    <source>
        <strain evidence="7">Teg-2019</strain>
        <tissue evidence="7">Adductor muscle</tissue>
    </source>
</reference>
<comment type="caution">
    <text evidence="7">The sequence shown here is derived from an EMBL/GenBank/DDBJ whole genome shotgun (WGS) entry which is preliminary data.</text>
</comment>
<organism evidence="7 8">
    <name type="scientific">Tegillarca granosa</name>
    <name type="common">Malaysian cockle</name>
    <name type="synonym">Anadara granosa</name>
    <dbReference type="NCBI Taxonomy" id="220873"/>
    <lineage>
        <taxon>Eukaryota</taxon>
        <taxon>Metazoa</taxon>
        <taxon>Spiralia</taxon>
        <taxon>Lophotrochozoa</taxon>
        <taxon>Mollusca</taxon>
        <taxon>Bivalvia</taxon>
        <taxon>Autobranchia</taxon>
        <taxon>Pteriomorphia</taxon>
        <taxon>Arcoida</taxon>
        <taxon>Arcoidea</taxon>
        <taxon>Arcidae</taxon>
        <taxon>Tegillarca</taxon>
    </lineage>
</organism>
<dbReference type="PANTHER" id="PTHR10507">
    <property type="entry name" value="CDC45-RELATED PROTEIN"/>
    <property type="match status" value="1"/>
</dbReference>
<name>A0ABQ9F4I6_TEGGR</name>
<comment type="similarity">
    <text evidence="2">Belongs to the CDC45 family.</text>
</comment>
<feature type="compositionally biased region" description="Acidic residues" evidence="6">
    <location>
        <begin position="168"/>
        <end position="178"/>
    </location>
</feature>
<comment type="subcellular location">
    <subcellularLocation>
        <location evidence="1">Nucleus</location>
    </subcellularLocation>
</comment>
<sequence length="596" mass="68693">MFVKDFRKGFYDAIQHQYLIFVLKYLFINLLHTTILATSRTLNHDNYTSARVLVLVGFDVDALCACRILQNLFQSDQILYTIIPVTGKEELERSYVENSEGIKHVIMINCGGGIDVVETLQPEDCVRFYICDSHRPVDVHNIFNAVQVKLLMKEDEFDNLPDYDDLFREDESDEDSGNDSDSSERSTKRKRFDDEAIDKRRERRLWEEKRTKFLFDYEQFTTYGTSAALIMFELAWKMSKDTNDLLWLAILGVTDQYIHYKTPRDKYIDDVMALQSHVSRHNHRGDDDNIISINCLKLTFDEELQLALYRHWSLFESICHTVSLSCKFKVWTLKGQKRLHEFLAEMGLPLTQCKQKFASMDSSLRADIKPLIQSHMEKYGLVAQDVIVPSFSAQYGYKNKLCAMDVTLSCASILEAIDKGKTPTDNFLNAQDILQRVNVSAMEKGLETAKKQLQAIVTQVQTFLDMHQVISAGPFLYAFVQEGTHDVKYFSKPQCLMRLARYTLEAHCAMSRNKRARSMPLVLGTPLDIEQGTTLVIGIPPLQMDDERKNFFGKAFEQAAASTNSRTLHDCFDTFVMEMKTEDRSKFFDALISLLQ</sequence>
<feature type="compositionally biased region" description="Basic and acidic residues" evidence="6">
    <location>
        <begin position="182"/>
        <end position="191"/>
    </location>
</feature>
<evidence type="ECO:0000256" key="4">
    <source>
        <dbReference type="ARBA" id="ARBA00023242"/>
    </source>
</evidence>
<evidence type="ECO:0000256" key="5">
    <source>
        <dbReference type="ARBA" id="ARBA00023306"/>
    </source>
</evidence>
<proteinExistence type="inferred from homology"/>
<evidence type="ECO:0000313" key="8">
    <source>
        <dbReference type="Proteomes" id="UP001217089"/>
    </source>
</evidence>
<dbReference type="Proteomes" id="UP001217089">
    <property type="component" value="Unassembled WGS sequence"/>
</dbReference>
<keyword evidence="4" id="KW-0539">Nucleus</keyword>
<feature type="region of interest" description="Disordered" evidence="6">
    <location>
        <begin position="168"/>
        <end position="191"/>
    </location>
</feature>
<protein>
    <submittedName>
        <fullName evidence="7">Uncharacterized protein</fullName>
    </submittedName>
</protein>
<dbReference type="EMBL" id="JARBDR010000440">
    <property type="protein sequence ID" value="KAJ8312277.1"/>
    <property type="molecule type" value="Genomic_DNA"/>
</dbReference>